<dbReference type="Proteomes" id="UP000283738">
    <property type="component" value="Unassembled WGS sequence"/>
</dbReference>
<feature type="compositionally biased region" description="Basic residues" evidence="1">
    <location>
        <begin position="48"/>
        <end position="60"/>
    </location>
</feature>
<proteinExistence type="predicted"/>
<feature type="region of interest" description="Disordered" evidence="1">
    <location>
        <begin position="48"/>
        <end position="68"/>
    </location>
</feature>
<gene>
    <name evidence="2" type="ORF">DWY96_06560</name>
</gene>
<evidence type="ECO:0000313" key="3">
    <source>
        <dbReference type="Proteomes" id="UP000283738"/>
    </source>
</evidence>
<dbReference type="RefSeq" id="WP_118109485.1">
    <property type="nucleotide sequence ID" value="NZ_QRTF01000011.1"/>
</dbReference>
<dbReference type="EMBL" id="QRTF01000011">
    <property type="protein sequence ID" value="RGQ50608.1"/>
    <property type="molecule type" value="Genomic_DNA"/>
</dbReference>
<reference evidence="2 3" key="1">
    <citation type="submission" date="2018-08" db="EMBL/GenBank/DDBJ databases">
        <title>A genome reference for cultivated species of the human gut microbiota.</title>
        <authorList>
            <person name="Zou Y."/>
            <person name="Xue W."/>
            <person name="Luo G."/>
        </authorList>
    </citation>
    <scope>NUCLEOTIDE SEQUENCE [LARGE SCALE GENOMIC DNA]</scope>
    <source>
        <strain evidence="2 3">AF28-15</strain>
    </source>
</reference>
<evidence type="ECO:0000313" key="2">
    <source>
        <dbReference type="EMBL" id="RGQ50608.1"/>
    </source>
</evidence>
<dbReference type="AlphaFoldDB" id="A0A3R5W0A8"/>
<sequence>MTEVPKEWNGTPEEWNAVVEAFGRIAKAIQEAGRQIVNSFSEFYKRRDRKKQLERSRKRQQLAAVNTDKSNNWRRLHGLCTRRKYKKHAKKN</sequence>
<comment type="caution">
    <text evidence="2">The sequence shown here is derived from an EMBL/GenBank/DDBJ whole genome shotgun (WGS) entry which is preliminary data.</text>
</comment>
<name>A0A3R5W0A8_9FIRM</name>
<accession>A0A3R5W0A8</accession>
<organism evidence="2 3">
    <name type="scientific">Roseburia inulinivorans</name>
    <dbReference type="NCBI Taxonomy" id="360807"/>
    <lineage>
        <taxon>Bacteria</taxon>
        <taxon>Bacillati</taxon>
        <taxon>Bacillota</taxon>
        <taxon>Clostridia</taxon>
        <taxon>Lachnospirales</taxon>
        <taxon>Lachnospiraceae</taxon>
        <taxon>Roseburia</taxon>
    </lineage>
</organism>
<evidence type="ECO:0000256" key="1">
    <source>
        <dbReference type="SAM" id="MobiDB-lite"/>
    </source>
</evidence>
<protein>
    <submittedName>
        <fullName evidence="2">Uncharacterized protein</fullName>
    </submittedName>
</protein>